<evidence type="ECO:0000256" key="1">
    <source>
        <dbReference type="ARBA" id="ARBA00000370"/>
    </source>
</evidence>
<comment type="similarity">
    <text evidence="4">Belongs to the BPG-independent phosphoglycerate mutase family. A-PGAM subfamily.</text>
</comment>
<dbReference type="InterPro" id="IPR004456">
    <property type="entry name" value="Pglycerate_mutase_ApgM"/>
</dbReference>
<dbReference type="NCBIfam" id="TIGR02535">
    <property type="entry name" value="hyp_Hser_kinase"/>
    <property type="match status" value="1"/>
</dbReference>
<dbReference type="NCBIfam" id="TIGR00306">
    <property type="entry name" value="apgM"/>
    <property type="match status" value="1"/>
</dbReference>
<dbReference type="Pfam" id="PF01676">
    <property type="entry name" value="Metalloenzyme"/>
    <property type="match status" value="1"/>
</dbReference>
<dbReference type="PIRSF" id="PIRSF006392">
    <property type="entry name" value="IPGAM_arch"/>
    <property type="match status" value="1"/>
</dbReference>
<protein>
    <recommendedName>
        <fullName evidence="5">phosphoglycerate mutase (2,3-diphosphoglycerate-independent)</fullName>
        <ecNumber evidence="5">5.4.2.12</ecNumber>
    </recommendedName>
</protein>
<evidence type="ECO:0000259" key="8">
    <source>
        <dbReference type="Pfam" id="PF01676"/>
    </source>
</evidence>
<dbReference type="EC" id="5.4.2.12" evidence="5"/>
<keyword evidence="6" id="KW-0324">Glycolysis</keyword>
<dbReference type="InterPro" id="IPR023665">
    <property type="entry name" value="ApgAM_prokaryotes"/>
</dbReference>
<dbReference type="NCBIfam" id="NF003242">
    <property type="entry name" value="PRK04200.1"/>
    <property type="match status" value="1"/>
</dbReference>
<evidence type="ECO:0000256" key="5">
    <source>
        <dbReference type="ARBA" id="ARBA00012026"/>
    </source>
</evidence>
<keyword evidence="7 9" id="KW-0413">Isomerase</keyword>
<dbReference type="Gene3D" id="3.40.720.10">
    <property type="entry name" value="Alkaline Phosphatase, subunit A"/>
    <property type="match status" value="2"/>
</dbReference>
<comment type="pathway">
    <text evidence="3">Carbohydrate degradation; glycolysis; pyruvate from D-glyceraldehyde 3-phosphate: step 3/5.</text>
</comment>
<evidence type="ECO:0000256" key="3">
    <source>
        <dbReference type="ARBA" id="ARBA00004798"/>
    </source>
</evidence>
<organism evidence="9">
    <name type="scientific">Archaeoglobus fulgidus</name>
    <dbReference type="NCBI Taxonomy" id="2234"/>
    <lineage>
        <taxon>Archaea</taxon>
        <taxon>Methanobacteriati</taxon>
        <taxon>Methanobacteriota</taxon>
        <taxon>Archaeoglobi</taxon>
        <taxon>Archaeoglobales</taxon>
        <taxon>Archaeoglobaceae</taxon>
        <taxon>Archaeoglobus</taxon>
    </lineage>
</organism>
<gene>
    <name evidence="9" type="ORF">ENP88_04015</name>
</gene>
<dbReference type="CDD" id="cd16011">
    <property type="entry name" value="iPGM_like"/>
    <property type="match status" value="1"/>
</dbReference>
<dbReference type="PANTHER" id="PTHR31209:SF4">
    <property type="entry name" value="2,3-BISPHOSPHOGLYCERATE-INDEPENDENT PHOSPHOGLYCERATE MUTASE"/>
    <property type="match status" value="1"/>
</dbReference>
<comment type="caution">
    <text evidence="9">The sequence shown here is derived from an EMBL/GenBank/DDBJ whole genome shotgun (WGS) entry which is preliminary data.</text>
</comment>
<sequence length="377" mass="42793">MKYLLLIPDGMADRRIEKLRKRTPLEVAEKPNMDFIAKEGACGMAGTIPKGFEPGSDIANLTILGIDVRKYYTGRGPIEALAKGINANMVFRCNLVKASDVMLDYSAGRISDEEAKNVIKHLNLKKKYDFVEFHAGKSYRNLLAIKKDFENVKTFPPHDIQGKKIADYLPRDGELAEILIDLMEWSKKILPEITDKANMIWPWGGGKMPNFPKFYKIWKLRSAMISEVDLLKGIARGLEMKFIEVEGLTGYIDTNYRGIVRSTLKALKEFDFVVVHTEGIDEVSHEGNLEKKIEAIEIYDEKLVGRILDKADLSELRIMLIPDHPTPVELRTHVAEEVPFAIYGSEKDNVKTFSEISCMEGKFGFLDGIKLMDLFLR</sequence>
<feature type="domain" description="Metalloenzyme" evidence="8">
    <location>
        <begin position="1"/>
        <end position="375"/>
    </location>
</feature>
<dbReference type="GO" id="GO:0006096">
    <property type="term" value="P:glycolytic process"/>
    <property type="evidence" value="ECO:0007669"/>
    <property type="project" value="UniProtKB-UniPathway"/>
</dbReference>
<reference evidence="9" key="1">
    <citation type="journal article" date="2020" name="mSystems">
        <title>Genome- and Community-Level Interaction Insights into Carbon Utilization and Element Cycling Functions of Hydrothermarchaeota in Hydrothermal Sediment.</title>
        <authorList>
            <person name="Zhou Z."/>
            <person name="Liu Y."/>
            <person name="Xu W."/>
            <person name="Pan J."/>
            <person name="Luo Z.H."/>
            <person name="Li M."/>
        </authorList>
    </citation>
    <scope>NUCLEOTIDE SEQUENCE [LARGE SCALE GENOMIC DNA]</scope>
    <source>
        <strain evidence="9">SpSt-26</strain>
    </source>
</reference>
<comment type="catalytic activity">
    <reaction evidence="1">
        <text>(2R)-2-phosphoglycerate = (2R)-3-phosphoglycerate</text>
        <dbReference type="Rhea" id="RHEA:15901"/>
        <dbReference type="ChEBI" id="CHEBI:58272"/>
        <dbReference type="ChEBI" id="CHEBI:58289"/>
        <dbReference type="EC" id="5.4.2.12"/>
    </reaction>
</comment>
<evidence type="ECO:0000256" key="6">
    <source>
        <dbReference type="ARBA" id="ARBA00023152"/>
    </source>
</evidence>
<evidence type="ECO:0000256" key="4">
    <source>
        <dbReference type="ARBA" id="ARBA00005524"/>
    </source>
</evidence>
<dbReference type="InterPro" id="IPR017850">
    <property type="entry name" value="Alkaline_phosphatase_core_sf"/>
</dbReference>
<evidence type="ECO:0000313" key="9">
    <source>
        <dbReference type="EMBL" id="HEH35311.1"/>
    </source>
</evidence>
<dbReference type="InterPro" id="IPR006124">
    <property type="entry name" value="Metalloenzyme"/>
</dbReference>
<accession>A0A7J2TJS7</accession>
<evidence type="ECO:0000256" key="2">
    <source>
        <dbReference type="ARBA" id="ARBA00002315"/>
    </source>
</evidence>
<dbReference type="EMBL" id="DSLA01000061">
    <property type="protein sequence ID" value="HEH35311.1"/>
    <property type="molecule type" value="Genomic_DNA"/>
</dbReference>
<dbReference type="UniPathway" id="UPA00109">
    <property type="reaction ID" value="UER00186"/>
</dbReference>
<evidence type="ECO:0000256" key="7">
    <source>
        <dbReference type="ARBA" id="ARBA00023235"/>
    </source>
</evidence>
<dbReference type="PANTHER" id="PTHR31209">
    <property type="entry name" value="COFACTOR-INDEPENDENT PHOSPHOGLYCERATE MUTASE"/>
    <property type="match status" value="1"/>
</dbReference>
<proteinExistence type="inferred from homology"/>
<dbReference type="SUPFAM" id="SSF53649">
    <property type="entry name" value="Alkaline phosphatase-like"/>
    <property type="match status" value="1"/>
</dbReference>
<dbReference type="Pfam" id="PF10143">
    <property type="entry name" value="PhosphMutase"/>
    <property type="match status" value="1"/>
</dbReference>
<comment type="function">
    <text evidence="2">Catalyzes the interconversion of 2-phosphoglycerate and 3-phosphoglycerate.</text>
</comment>
<dbReference type="GO" id="GO:0046872">
    <property type="term" value="F:metal ion binding"/>
    <property type="evidence" value="ECO:0007669"/>
    <property type="project" value="InterPro"/>
</dbReference>
<name>A0A7J2TJS7_ARCFL</name>
<dbReference type="AlphaFoldDB" id="A0A7J2TJS7"/>
<dbReference type="GO" id="GO:0004619">
    <property type="term" value="F:phosphoglycerate mutase activity"/>
    <property type="evidence" value="ECO:0007669"/>
    <property type="project" value="UniProtKB-EC"/>
</dbReference>